<dbReference type="Proteomes" id="UP001320420">
    <property type="component" value="Unassembled WGS sequence"/>
</dbReference>
<accession>A0AAN9UPZ0</accession>
<keyword evidence="2" id="KW-1185">Reference proteome</keyword>
<dbReference type="EMBL" id="JAKJXP020000044">
    <property type="protein sequence ID" value="KAK7751901.1"/>
    <property type="molecule type" value="Genomic_DNA"/>
</dbReference>
<sequence>MQYPLQSRNPAILSSGWGVCMDAAGLPISGTSKVIVLCDPDDAAVQPVRAPASPACLAADALGARRAAVGMGDEDHVLAGVGKPGDVARDMKAESSYMVGRWLLLCFSRSASVFVSDLLLQTAADAREMQGRDVDAAV</sequence>
<protein>
    <submittedName>
        <fullName evidence="1">Uncharacterized protein</fullName>
    </submittedName>
</protein>
<gene>
    <name evidence="1" type="ORF">SLS62_006202</name>
</gene>
<comment type="caution">
    <text evidence="1">The sequence shown here is derived from an EMBL/GenBank/DDBJ whole genome shotgun (WGS) entry which is preliminary data.</text>
</comment>
<proteinExistence type="predicted"/>
<organism evidence="1 2">
    <name type="scientific">Diatrype stigma</name>
    <dbReference type="NCBI Taxonomy" id="117547"/>
    <lineage>
        <taxon>Eukaryota</taxon>
        <taxon>Fungi</taxon>
        <taxon>Dikarya</taxon>
        <taxon>Ascomycota</taxon>
        <taxon>Pezizomycotina</taxon>
        <taxon>Sordariomycetes</taxon>
        <taxon>Xylariomycetidae</taxon>
        <taxon>Xylariales</taxon>
        <taxon>Diatrypaceae</taxon>
        <taxon>Diatrype</taxon>
    </lineage>
</organism>
<reference evidence="1 2" key="1">
    <citation type="submission" date="2024-02" db="EMBL/GenBank/DDBJ databases">
        <title>De novo assembly and annotation of 12 fungi associated with fruit tree decline syndrome in Ontario, Canada.</title>
        <authorList>
            <person name="Sulman M."/>
            <person name="Ellouze W."/>
            <person name="Ilyukhin E."/>
        </authorList>
    </citation>
    <scope>NUCLEOTIDE SEQUENCE [LARGE SCALE GENOMIC DNA]</scope>
    <source>
        <strain evidence="1 2">M11/M66-122</strain>
    </source>
</reference>
<name>A0AAN9UPZ0_9PEZI</name>
<dbReference type="AlphaFoldDB" id="A0AAN9UPZ0"/>
<evidence type="ECO:0000313" key="1">
    <source>
        <dbReference type="EMBL" id="KAK7751901.1"/>
    </source>
</evidence>
<evidence type="ECO:0000313" key="2">
    <source>
        <dbReference type="Proteomes" id="UP001320420"/>
    </source>
</evidence>